<evidence type="ECO:0000313" key="8">
    <source>
        <dbReference type="EMBL" id="MFF5296344.1"/>
    </source>
</evidence>
<dbReference type="InterPro" id="IPR036259">
    <property type="entry name" value="MFS_trans_sf"/>
</dbReference>
<feature type="transmembrane region" description="Helical" evidence="7">
    <location>
        <begin position="32"/>
        <end position="53"/>
    </location>
</feature>
<feature type="compositionally biased region" description="Low complexity" evidence="6">
    <location>
        <begin position="176"/>
        <end position="194"/>
    </location>
</feature>
<name>A0ABW6WSR7_9ACTN</name>
<evidence type="ECO:0000256" key="5">
    <source>
        <dbReference type="ARBA" id="ARBA00023136"/>
    </source>
</evidence>
<dbReference type="RefSeq" id="WP_211216789.1">
    <property type="nucleotide sequence ID" value="NZ_JBIAZU010000008.1"/>
</dbReference>
<accession>A0ABW6WSR7</accession>
<keyword evidence="4 7" id="KW-1133">Transmembrane helix</keyword>
<evidence type="ECO:0000256" key="6">
    <source>
        <dbReference type="SAM" id="MobiDB-lite"/>
    </source>
</evidence>
<evidence type="ECO:0000256" key="1">
    <source>
        <dbReference type="ARBA" id="ARBA00004141"/>
    </source>
</evidence>
<organism evidence="8 9">
    <name type="scientific">Paractinoplanes globisporus</name>
    <dbReference type="NCBI Taxonomy" id="113565"/>
    <lineage>
        <taxon>Bacteria</taxon>
        <taxon>Bacillati</taxon>
        <taxon>Actinomycetota</taxon>
        <taxon>Actinomycetes</taxon>
        <taxon>Micromonosporales</taxon>
        <taxon>Micromonosporaceae</taxon>
        <taxon>Paractinoplanes</taxon>
    </lineage>
</organism>
<evidence type="ECO:0000256" key="7">
    <source>
        <dbReference type="SAM" id="Phobius"/>
    </source>
</evidence>
<reference evidence="8 9" key="1">
    <citation type="submission" date="2024-10" db="EMBL/GenBank/DDBJ databases">
        <title>The Natural Products Discovery Center: Release of the First 8490 Sequenced Strains for Exploring Actinobacteria Biosynthetic Diversity.</title>
        <authorList>
            <person name="Kalkreuter E."/>
            <person name="Kautsar S.A."/>
            <person name="Yang D."/>
            <person name="Bader C.D."/>
            <person name="Teijaro C.N."/>
            <person name="Fluegel L."/>
            <person name="Davis C.M."/>
            <person name="Simpson J.R."/>
            <person name="Lauterbach L."/>
            <person name="Steele A.D."/>
            <person name="Gui C."/>
            <person name="Meng S."/>
            <person name="Li G."/>
            <person name="Viehrig K."/>
            <person name="Ye F."/>
            <person name="Su P."/>
            <person name="Kiefer A.F."/>
            <person name="Nichols A."/>
            <person name="Cepeda A.J."/>
            <person name="Yan W."/>
            <person name="Fan B."/>
            <person name="Jiang Y."/>
            <person name="Adhikari A."/>
            <person name="Zheng C.-J."/>
            <person name="Schuster L."/>
            <person name="Cowan T.M."/>
            <person name="Smanski M.J."/>
            <person name="Chevrette M.G."/>
            <person name="De Carvalho L.P.S."/>
            <person name="Shen B."/>
        </authorList>
    </citation>
    <scope>NUCLEOTIDE SEQUENCE [LARGE SCALE GENOMIC DNA]</scope>
    <source>
        <strain evidence="8 9">NPDC000087</strain>
    </source>
</reference>
<dbReference type="PANTHER" id="PTHR42718:SF9">
    <property type="entry name" value="MAJOR FACILITATOR SUPERFAMILY MULTIDRUG TRANSPORTER MFSC"/>
    <property type="match status" value="1"/>
</dbReference>
<feature type="region of interest" description="Disordered" evidence="6">
    <location>
        <begin position="167"/>
        <end position="202"/>
    </location>
</feature>
<comment type="subcellular location">
    <subcellularLocation>
        <location evidence="1">Membrane</location>
        <topology evidence="1">Multi-pass membrane protein</topology>
    </subcellularLocation>
</comment>
<gene>
    <name evidence="8" type="ORF">ACFY35_43490</name>
</gene>
<comment type="caution">
    <text evidence="8">The sequence shown here is derived from an EMBL/GenBank/DDBJ whole genome shotgun (WGS) entry which is preliminary data.</text>
</comment>
<keyword evidence="5 7" id="KW-0472">Membrane</keyword>
<protein>
    <submittedName>
        <fullName evidence="8">Uncharacterized protein</fullName>
    </submittedName>
</protein>
<keyword evidence="3 7" id="KW-0812">Transmembrane</keyword>
<evidence type="ECO:0000313" key="9">
    <source>
        <dbReference type="Proteomes" id="UP001602245"/>
    </source>
</evidence>
<evidence type="ECO:0000256" key="3">
    <source>
        <dbReference type="ARBA" id="ARBA00022692"/>
    </source>
</evidence>
<proteinExistence type="predicted"/>
<dbReference type="PANTHER" id="PTHR42718">
    <property type="entry name" value="MAJOR FACILITATOR SUPERFAMILY MULTIDRUG TRANSPORTER MFSC"/>
    <property type="match status" value="1"/>
</dbReference>
<dbReference type="SUPFAM" id="SSF103473">
    <property type="entry name" value="MFS general substrate transporter"/>
    <property type="match status" value="1"/>
</dbReference>
<evidence type="ECO:0000256" key="4">
    <source>
        <dbReference type="ARBA" id="ARBA00022989"/>
    </source>
</evidence>
<dbReference type="Proteomes" id="UP001602245">
    <property type="component" value="Unassembled WGS sequence"/>
</dbReference>
<keyword evidence="9" id="KW-1185">Reference proteome</keyword>
<sequence>MPANIDVTGGFVIRQRRAKNPLYDLHIAGRRVFWVAACAGIIVFGSLMGSAFVSQQYLQNVLGYSTLEAGAAERESPLVRPGSSRRAGPGSPCSSAAFSCCSPASHSLTGSVPVQRAGMASGTADRQRDLGGALLSAGYATAFAAAVAVSPDRQDVSAAMENQLTKSFSGRRARSRLSLSTAWPRAPRARAPPAHRSPRRQR</sequence>
<dbReference type="EMBL" id="JBIAZU010000008">
    <property type="protein sequence ID" value="MFF5296344.1"/>
    <property type="molecule type" value="Genomic_DNA"/>
</dbReference>
<evidence type="ECO:0000256" key="2">
    <source>
        <dbReference type="ARBA" id="ARBA00022448"/>
    </source>
</evidence>
<keyword evidence="2" id="KW-0813">Transport</keyword>